<accession>A0ABV2AIW2</accession>
<dbReference type="Pfam" id="PF00071">
    <property type="entry name" value="Ras"/>
    <property type="match status" value="1"/>
</dbReference>
<keyword evidence="5" id="KW-1185">Reference proteome</keyword>
<keyword evidence="3" id="KW-0342">GTP-binding</keyword>
<reference evidence="4 5" key="1">
    <citation type="journal article" date="2024" name="BMC Biol.">
        <title>Comparative genomics of Ascetosporea gives new insight into the evolutionary basis for animal parasitism in Rhizaria.</title>
        <authorList>
            <person name="Hiltunen Thoren M."/>
            <person name="Onut-Brannstrom I."/>
            <person name="Alfjorden A."/>
            <person name="Peckova H."/>
            <person name="Swords F."/>
            <person name="Hooper C."/>
            <person name="Holzer A.S."/>
            <person name="Bass D."/>
            <person name="Burki F."/>
        </authorList>
    </citation>
    <scope>NUCLEOTIDE SEQUENCE [LARGE SCALE GENOMIC DNA]</scope>
    <source>
        <strain evidence="4">20-A016</strain>
    </source>
</reference>
<dbReference type="SUPFAM" id="SSF52540">
    <property type="entry name" value="P-loop containing nucleoside triphosphate hydrolases"/>
    <property type="match status" value="1"/>
</dbReference>
<name>A0ABV2AIW2_9EUKA</name>
<dbReference type="InterPro" id="IPR001806">
    <property type="entry name" value="Small_GTPase"/>
</dbReference>
<dbReference type="InterPro" id="IPR050305">
    <property type="entry name" value="Small_GTPase_Rab"/>
</dbReference>
<organism evidence="4 5">
    <name type="scientific">Bonamia ostreae</name>
    <dbReference type="NCBI Taxonomy" id="126728"/>
    <lineage>
        <taxon>Eukaryota</taxon>
        <taxon>Sar</taxon>
        <taxon>Rhizaria</taxon>
        <taxon>Endomyxa</taxon>
        <taxon>Ascetosporea</taxon>
        <taxon>Haplosporida</taxon>
        <taxon>Bonamia</taxon>
    </lineage>
</organism>
<evidence type="ECO:0000256" key="1">
    <source>
        <dbReference type="ARBA" id="ARBA00006270"/>
    </source>
</evidence>
<dbReference type="Proteomes" id="UP001439008">
    <property type="component" value="Unassembled WGS sequence"/>
</dbReference>
<keyword evidence="2" id="KW-0547">Nucleotide-binding</keyword>
<dbReference type="Gene3D" id="3.40.50.300">
    <property type="entry name" value="P-loop containing nucleotide triphosphate hydrolases"/>
    <property type="match status" value="1"/>
</dbReference>
<evidence type="ECO:0000256" key="2">
    <source>
        <dbReference type="ARBA" id="ARBA00022741"/>
    </source>
</evidence>
<protein>
    <submittedName>
        <fullName evidence="4">Uncharacterized protein</fullName>
    </submittedName>
</protein>
<proteinExistence type="inferred from homology"/>
<sequence length="76" mass="8797">MEDKRKVSVEEGKKLAKEFNIPFFETSAKNDHNVNEAIQTIVMRIKDKFDNKGKENEKTKGIAMTTNDNKKNCCKF</sequence>
<dbReference type="EMBL" id="JBDODL010000276">
    <property type="protein sequence ID" value="MES1919394.1"/>
    <property type="molecule type" value="Genomic_DNA"/>
</dbReference>
<dbReference type="InterPro" id="IPR027417">
    <property type="entry name" value="P-loop_NTPase"/>
</dbReference>
<evidence type="ECO:0000313" key="4">
    <source>
        <dbReference type="EMBL" id="MES1919394.1"/>
    </source>
</evidence>
<dbReference type="PANTHER" id="PTHR47980">
    <property type="entry name" value="LD44762P"/>
    <property type="match status" value="1"/>
</dbReference>
<comment type="similarity">
    <text evidence="1">Belongs to the small GTPase superfamily. Rab family.</text>
</comment>
<dbReference type="PROSITE" id="PS51421">
    <property type="entry name" value="RAS"/>
    <property type="match status" value="1"/>
</dbReference>
<evidence type="ECO:0000256" key="3">
    <source>
        <dbReference type="ARBA" id="ARBA00023134"/>
    </source>
</evidence>
<evidence type="ECO:0000313" key="5">
    <source>
        <dbReference type="Proteomes" id="UP001439008"/>
    </source>
</evidence>
<comment type="caution">
    <text evidence="4">The sequence shown here is derived from an EMBL/GenBank/DDBJ whole genome shotgun (WGS) entry which is preliminary data.</text>
</comment>
<dbReference type="PROSITE" id="PS51419">
    <property type="entry name" value="RAB"/>
    <property type="match status" value="1"/>
</dbReference>
<gene>
    <name evidence="4" type="ORF">MHBO_001233</name>
</gene>